<comment type="similarity">
    <text evidence="4 19">Belongs to the glycosyl hydrolase 17 family.</text>
</comment>
<keyword evidence="9" id="KW-0732">Signal</keyword>
<evidence type="ECO:0000313" key="23">
    <source>
        <dbReference type="Proteomes" id="UP000723463"/>
    </source>
</evidence>
<keyword evidence="10" id="KW-0378">Hydrolase</keyword>
<feature type="compositionally biased region" description="Low complexity" evidence="20">
    <location>
        <begin position="49"/>
        <end position="72"/>
    </location>
</feature>
<evidence type="ECO:0000256" key="6">
    <source>
        <dbReference type="ARBA" id="ARBA00022475"/>
    </source>
</evidence>
<evidence type="ECO:0000256" key="10">
    <source>
        <dbReference type="ARBA" id="ARBA00022801"/>
    </source>
</evidence>
<reference evidence="22" key="1">
    <citation type="journal article" date="2020" name="Fungal Divers.">
        <title>Resolving the Mortierellaceae phylogeny through synthesis of multi-gene phylogenetics and phylogenomics.</title>
        <authorList>
            <person name="Vandepol N."/>
            <person name="Liber J."/>
            <person name="Desiro A."/>
            <person name="Na H."/>
            <person name="Kennedy M."/>
            <person name="Barry K."/>
            <person name="Grigoriev I.V."/>
            <person name="Miller A.N."/>
            <person name="O'Donnell K."/>
            <person name="Stajich J.E."/>
            <person name="Bonito G."/>
        </authorList>
    </citation>
    <scope>NUCLEOTIDE SEQUENCE</scope>
    <source>
        <strain evidence="22">NRRL 2591</strain>
    </source>
</reference>
<evidence type="ECO:0000256" key="8">
    <source>
        <dbReference type="ARBA" id="ARBA00022525"/>
    </source>
</evidence>
<evidence type="ECO:0000256" key="7">
    <source>
        <dbReference type="ARBA" id="ARBA00022512"/>
    </source>
</evidence>
<keyword evidence="14" id="KW-0961">Cell wall biogenesis/degradation</keyword>
<feature type="compositionally biased region" description="Polar residues" evidence="20">
    <location>
        <begin position="191"/>
        <end position="218"/>
    </location>
</feature>
<comment type="catalytic activity">
    <reaction evidence="1">
        <text>Hydrolysis of (1-&gt;3)-beta-D-glucosidic linkages in (1-&gt;3)-beta-D-glucans.</text>
        <dbReference type="EC" id="3.2.1.39"/>
    </reaction>
</comment>
<feature type="compositionally biased region" description="Low complexity" evidence="20">
    <location>
        <begin position="440"/>
        <end position="463"/>
    </location>
</feature>
<evidence type="ECO:0000256" key="1">
    <source>
        <dbReference type="ARBA" id="ARBA00000382"/>
    </source>
</evidence>
<evidence type="ECO:0000313" key="22">
    <source>
        <dbReference type="EMBL" id="KAF9549446.1"/>
    </source>
</evidence>
<dbReference type="InterPro" id="IPR017853">
    <property type="entry name" value="GH"/>
</dbReference>
<organism evidence="22 23">
    <name type="scientific">Mortierella hygrophila</name>
    <dbReference type="NCBI Taxonomy" id="979708"/>
    <lineage>
        <taxon>Eukaryota</taxon>
        <taxon>Fungi</taxon>
        <taxon>Fungi incertae sedis</taxon>
        <taxon>Mucoromycota</taxon>
        <taxon>Mortierellomycotina</taxon>
        <taxon>Mortierellomycetes</taxon>
        <taxon>Mortierellales</taxon>
        <taxon>Mortierellaceae</taxon>
        <taxon>Mortierella</taxon>
    </lineage>
</organism>
<evidence type="ECO:0000256" key="17">
    <source>
        <dbReference type="ARBA" id="ARBA00042373"/>
    </source>
</evidence>
<evidence type="ECO:0000256" key="5">
    <source>
        <dbReference type="ARBA" id="ARBA00012780"/>
    </source>
</evidence>
<keyword evidence="21" id="KW-1133">Transmembrane helix</keyword>
<evidence type="ECO:0000256" key="16">
    <source>
        <dbReference type="ARBA" id="ARBA00037649"/>
    </source>
</evidence>
<keyword evidence="13" id="KW-0119">Carbohydrate metabolism</keyword>
<comment type="subcellular location">
    <subcellularLocation>
        <location evidence="3">Cell membrane</location>
        <topology evidence="3">Single-pass type II membrane protein</topology>
    </subcellularLocation>
    <subcellularLocation>
        <location evidence="2">Secreted</location>
        <location evidence="2">Cell wall</location>
    </subcellularLocation>
</comment>
<name>A0A9P6FFJ6_9FUNG</name>
<dbReference type="PANTHER" id="PTHR16631">
    <property type="entry name" value="GLUCAN 1,3-BETA-GLUCOSIDASE"/>
    <property type="match status" value="1"/>
</dbReference>
<feature type="compositionally biased region" description="Low complexity" evidence="20">
    <location>
        <begin position="235"/>
        <end position="250"/>
    </location>
</feature>
<evidence type="ECO:0000256" key="9">
    <source>
        <dbReference type="ARBA" id="ARBA00022729"/>
    </source>
</evidence>
<dbReference type="InterPro" id="IPR050732">
    <property type="entry name" value="Beta-glucan_modifiers"/>
</dbReference>
<evidence type="ECO:0000256" key="20">
    <source>
        <dbReference type="SAM" id="MobiDB-lite"/>
    </source>
</evidence>
<evidence type="ECO:0000256" key="14">
    <source>
        <dbReference type="ARBA" id="ARBA00023316"/>
    </source>
</evidence>
<dbReference type="PANTHER" id="PTHR16631:SF17">
    <property type="entry name" value="GLUCAN ENDO-1,3-BETA-GLUCOSIDASE BTGC"/>
    <property type="match status" value="1"/>
</dbReference>
<evidence type="ECO:0000256" key="2">
    <source>
        <dbReference type="ARBA" id="ARBA00004191"/>
    </source>
</evidence>
<feature type="region of interest" description="Disordered" evidence="20">
    <location>
        <begin position="160"/>
        <end position="302"/>
    </location>
</feature>
<evidence type="ECO:0000256" key="15">
    <source>
        <dbReference type="ARBA" id="ARBA00023326"/>
    </source>
</evidence>
<dbReference type="GO" id="GO:0009986">
    <property type="term" value="C:cell surface"/>
    <property type="evidence" value="ECO:0007669"/>
    <property type="project" value="TreeGrafter"/>
</dbReference>
<dbReference type="GO" id="GO:0000272">
    <property type="term" value="P:polysaccharide catabolic process"/>
    <property type="evidence" value="ECO:0007669"/>
    <property type="project" value="UniProtKB-KW"/>
</dbReference>
<feature type="compositionally biased region" description="Low complexity" evidence="20">
    <location>
        <begin position="279"/>
        <end position="301"/>
    </location>
</feature>
<dbReference type="GO" id="GO:0009277">
    <property type="term" value="C:fungal-type cell wall"/>
    <property type="evidence" value="ECO:0007669"/>
    <property type="project" value="TreeGrafter"/>
</dbReference>
<evidence type="ECO:0000256" key="18">
    <source>
        <dbReference type="ARBA" id="ARBA00043078"/>
    </source>
</evidence>
<feature type="compositionally biased region" description="Low complexity" evidence="20">
    <location>
        <begin position="357"/>
        <end position="377"/>
    </location>
</feature>
<feature type="compositionally biased region" description="Polar residues" evidence="20">
    <location>
        <begin position="108"/>
        <end position="118"/>
    </location>
</feature>
<dbReference type="EMBL" id="JAAAXW010000019">
    <property type="protein sequence ID" value="KAF9549446.1"/>
    <property type="molecule type" value="Genomic_DNA"/>
</dbReference>
<keyword evidence="8" id="KW-0964">Secreted</keyword>
<dbReference type="Gene3D" id="3.20.20.80">
    <property type="entry name" value="Glycosidases"/>
    <property type="match status" value="1"/>
</dbReference>
<evidence type="ECO:0000256" key="11">
    <source>
        <dbReference type="ARBA" id="ARBA00023136"/>
    </source>
</evidence>
<dbReference type="GO" id="GO:0005886">
    <property type="term" value="C:plasma membrane"/>
    <property type="evidence" value="ECO:0007669"/>
    <property type="project" value="UniProtKB-SubCell"/>
</dbReference>
<sequence>MDPSTSSRRSHDYPRHENPARSPTPQGHTHHKNSTSPSGLSVATFPARSASIDDTPATSTTSSSPSSPFSSTQNPWSPEPALQNTSSSSISAHPSLMSPFTHPLDSTRPYTTNQNNHSPPLHRSGSFQRPPPGRFGSGMSITPGEEKMVFDKGLLFSSHHRPSIRSEPTNEVFSEPLPELPSMMVDRASSDPKSTAITTSGGERYNGENSYHQSSDTNFSERDIRSTPIHMPVIHHPSPTTPAASTHSSSQRSFTPRTPSPNPSTLTGQQPHSALTSTSSLHNPLDDNSNNNDNSNSTSCSVPSLLRPDSVISFPDSSPLMAPNVLAAVDARLRESNRQKALASSLANPVRPHLQHSSTSQGSGSSSNAALSLSSAGPISGTASPSVSPSIITHNDVLQSSELILSREQLFDALNGDDDDYEEDEELAHPNPRFARNQQRRGASSSMSSLPRSSASSYRSGSGIELNTKIQKPVPAKFTASDTDSGRGYSGKEREWVSAAMVTKGGADSKERNYTLDSTADLPSAYPQTSNWLESKKRTSRRWRRTCCAVGLLVFVAVIAGIAIGFVSRKNKVDGLAPPTSVDPEKPTTVPVITQFPPNPNLHKSFYGLDYNPAKTIMPWCGAGIQDVVNDINVIAQLTNRVRLYGMDCGQADLTFRAINLLNLNSTMKVVLTVWVDNNATTYQRQYDTLFRVLDTYGTNMVQGISVGNEAIFRNDIMLADLGARMATVRSEIKKRYNANIPIFTSEIGNNLNSTLADVSDELSGNLHPFFAGVEVSTAAEWTFSQYKIKIQENPTPSGLNGTISEVGWPSAPASAVNKPSAVPGIANLQTMVDAFICKANAAKMPYYWFEYKDEPWKNDPEYPIEPNWGLFDKGGNLKVKIPDCPAP</sequence>
<keyword evidence="7" id="KW-0134">Cell wall</keyword>
<gene>
    <name evidence="22" type="ORF">EC957_003835</name>
</gene>
<evidence type="ECO:0000256" key="4">
    <source>
        <dbReference type="ARBA" id="ARBA00008773"/>
    </source>
</evidence>
<dbReference type="GO" id="GO:0042973">
    <property type="term" value="F:glucan endo-1,3-beta-D-glucosidase activity"/>
    <property type="evidence" value="ECO:0007669"/>
    <property type="project" value="UniProtKB-EC"/>
</dbReference>
<feature type="compositionally biased region" description="Polar residues" evidence="20">
    <location>
        <begin position="82"/>
        <end position="92"/>
    </location>
</feature>
<dbReference type="GO" id="GO:0071555">
    <property type="term" value="P:cell wall organization"/>
    <property type="evidence" value="ECO:0007669"/>
    <property type="project" value="UniProtKB-KW"/>
</dbReference>
<keyword evidence="12" id="KW-0325">Glycoprotein</keyword>
<dbReference type="Proteomes" id="UP000723463">
    <property type="component" value="Unassembled WGS sequence"/>
</dbReference>
<feature type="region of interest" description="Disordered" evidence="20">
    <location>
        <begin position="340"/>
        <end position="387"/>
    </location>
</feature>
<dbReference type="SUPFAM" id="SSF51445">
    <property type="entry name" value="(Trans)glycosidases"/>
    <property type="match status" value="1"/>
</dbReference>
<dbReference type="Pfam" id="PF00332">
    <property type="entry name" value="Glyco_hydro_17"/>
    <property type="match status" value="1"/>
</dbReference>
<evidence type="ECO:0000256" key="13">
    <source>
        <dbReference type="ARBA" id="ARBA00023277"/>
    </source>
</evidence>
<comment type="caution">
    <text evidence="22">The sequence shown here is derived from an EMBL/GenBank/DDBJ whole genome shotgun (WGS) entry which is preliminary data.</text>
</comment>
<keyword evidence="6" id="KW-1003">Cell membrane</keyword>
<protein>
    <recommendedName>
        <fullName evidence="5">glucan endo-1,3-beta-D-glucosidase</fullName>
        <ecNumber evidence="5">3.2.1.39</ecNumber>
    </recommendedName>
    <alternativeName>
        <fullName evidence="18">Endo-1,3-beta-glucanase btgC</fullName>
    </alternativeName>
    <alternativeName>
        <fullName evidence="17">Laminarinase btgC</fullName>
    </alternativeName>
</protein>
<evidence type="ECO:0000256" key="3">
    <source>
        <dbReference type="ARBA" id="ARBA00004401"/>
    </source>
</evidence>
<dbReference type="GO" id="GO:0005576">
    <property type="term" value="C:extracellular region"/>
    <property type="evidence" value="ECO:0007669"/>
    <property type="project" value="TreeGrafter"/>
</dbReference>
<evidence type="ECO:0000256" key="19">
    <source>
        <dbReference type="RuleBase" id="RU004335"/>
    </source>
</evidence>
<keyword evidence="11 21" id="KW-0472">Membrane</keyword>
<feature type="region of interest" description="Disordered" evidence="20">
    <location>
        <begin position="1"/>
        <end position="146"/>
    </location>
</feature>
<dbReference type="AlphaFoldDB" id="A0A9P6FFJ6"/>
<feature type="compositionally biased region" description="Polar residues" evidence="20">
    <location>
        <begin position="251"/>
        <end position="278"/>
    </location>
</feature>
<keyword evidence="21" id="KW-0812">Transmembrane</keyword>
<feature type="compositionally biased region" description="Basic and acidic residues" evidence="20">
    <location>
        <begin position="9"/>
        <end position="19"/>
    </location>
</feature>
<keyword evidence="15" id="KW-0624">Polysaccharide degradation</keyword>
<proteinExistence type="inferred from homology"/>
<dbReference type="EC" id="3.2.1.39" evidence="5"/>
<feature type="transmembrane region" description="Helical" evidence="21">
    <location>
        <begin position="546"/>
        <end position="567"/>
    </location>
</feature>
<accession>A0A9P6FFJ6</accession>
<keyword evidence="23" id="KW-1185">Reference proteome</keyword>
<evidence type="ECO:0000256" key="21">
    <source>
        <dbReference type="SAM" id="Phobius"/>
    </source>
</evidence>
<feature type="region of interest" description="Disordered" evidence="20">
    <location>
        <begin position="415"/>
        <end position="466"/>
    </location>
</feature>
<comment type="function">
    <text evidence="16">Glucanases play a role in cell expansion during growth, in cell-cell fusion during mating, and in spore release during sporulation. This enzyme may be involved in beta-glucan degradation. Active on laminarin and lichenan.</text>
</comment>
<evidence type="ECO:0000256" key="12">
    <source>
        <dbReference type="ARBA" id="ARBA00023180"/>
    </source>
</evidence>
<feature type="compositionally biased region" description="Acidic residues" evidence="20">
    <location>
        <begin position="415"/>
        <end position="426"/>
    </location>
</feature>
<dbReference type="InterPro" id="IPR000490">
    <property type="entry name" value="Glyco_hydro_17"/>
</dbReference>